<evidence type="ECO:0000313" key="2">
    <source>
        <dbReference type="Proteomes" id="UP000276215"/>
    </source>
</evidence>
<protein>
    <submittedName>
        <fullName evidence="1">Uncharacterized protein</fullName>
    </submittedName>
</protein>
<name>A0A3N4IU58_9PEZI</name>
<feature type="non-terminal residue" evidence="1">
    <location>
        <position position="1"/>
    </location>
</feature>
<evidence type="ECO:0000313" key="1">
    <source>
        <dbReference type="EMBL" id="RPA88877.1"/>
    </source>
</evidence>
<accession>A0A3N4IU58</accession>
<organism evidence="1 2">
    <name type="scientific">Choiromyces venosus 120613-1</name>
    <dbReference type="NCBI Taxonomy" id="1336337"/>
    <lineage>
        <taxon>Eukaryota</taxon>
        <taxon>Fungi</taxon>
        <taxon>Dikarya</taxon>
        <taxon>Ascomycota</taxon>
        <taxon>Pezizomycotina</taxon>
        <taxon>Pezizomycetes</taxon>
        <taxon>Pezizales</taxon>
        <taxon>Tuberaceae</taxon>
        <taxon>Choiromyces</taxon>
    </lineage>
</organism>
<proteinExistence type="predicted"/>
<dbReference type="Proteomes" id="UP000276215">
    <property type="component" value="Unassembled WGS sequence"/>
</dbReference>
<feature type="non-terminal residue" evidence="1">
    <location>
        <position position="82"/>
    </location>
</feature>
<dbReference type="OrthoDB" id="7464126at2759"/>
<dbReference type="EMBL" id="ML120643">
    <property type="protein sequence ID" value="RPA88877.1"/>
    <property type="molecule type" value="Genomic_DNA"/>
</dbReference>
<gene>
    <name evidence="1" type="ORF">L873DRAFT_1602080</name>
</gene>
<dbReference type="InterPro" id="IPR002110">
    <property type="entry name" value="Ankyrin_rpt"/>
</dbReference>
<keyword evidence="2" id="KW-1185">Reference proteome</keyword>
<sequence length="82" mass="9201">LLTWCGDGEVLRILLQRQDADPNLENWNGWTQLSWAVGLGKTSIVKMSLEQVDVNPKLVENDGWTPQGRARVHGHKDIVALI</sequence>
<reference evidence="1 2" key="1">
    <citation type="journal article" date="2018" name="Nat. Ecol. Evol.">
        <title>Pezizomycetes genomes reveal the molecular basis of ectomycorrhizal truffle lifestyle.</title>
        <authorList>
            <person name="Murat C."/>
            <person name="Payen T."/>
            <person name="Noel B."/>
            <person name="Kuo A."/>
            <person name="Morin E."/>
            <person name="Chen J."/>
            <person name="Kohler A."/>
            <person name="Krizsan K."/>
            <person name="Balestrini R."/>
            <person name="Da Silva C."/>
            <person name="Montanini B."/>
            <person name="Hainaut M."/>
            <person name="Levati E."/>
            <person name="Barry K.W."/>
            <person name="Belfiori B."/>
            <person name="Cichocki N."/>
            <person name="Clum A."/>
            <person name="Dockter R.B."/>
            <person name="Fauchery L."/>
            <person name="Guy J."/>
            <person name="Iotti M."/>
            <person name="Le Tacon F."/>
            <person name="Lindquist E.A."/>
            <person name="Lipzen A."/>
            <person name="Malagnac F."/>
            <person name="Mello A."/>
            <person name="Molinier V."/>
            <person name="Miyauchi S."/>
            <person name="Poulain J."/>
            <person name="Riccioni C."/>
            <person name="Rubini A."/>
            <person name="Sitrit Y."/>
            <person name="Splivallo R."/>
            <person name="Traeger S."/>
            <person name="Wang M."/>
            <person name="Zifcakova L."/>
            <person name="Wipf D."/>
            <person name="Zambonelli A."/>
            <person name="Paolocci F."/>
            <person name="Nowrousian M."/>
            <person name="Ottonello S."/>
            <person name="Baldrian P."/>
            <person name="Spatafora J.W."/>
            <person name="Henrissat B."/>
            <person name="Nagy L.G."/>
            <person name="Aury J.M."/>
            <person name="Wincker P."/>
            <person name="Grigoriev I.V."/>
            <person name="Bonfante P."/>
            <person name="Martin F.M."/>
        </authorList>
    </citation>
    <scope>NUCLEOTIDE SEQUENCE [LARGE SCALE GENOMIC DNA]</scope>
    <source>
        <strain evidence="1 2">120613-1</strain>
    </source>
</reference>
<dbReference type="InterPro" id="IPR036770">
    <property type="entry name" value="Ankyrin_rpt-contain_sf"/>
</dbReference>
<dbReference type="Pfam" id="PF12796">
    <property type="entry name" value="Ank_2"/>
    <property type="match status" value="1"/>
</dbReference>
<dbReference type="Gene3D" id="1.25.40.20">
    <property type="entry name" value="Ankyrin repeat-containing domain"/>
    <property type="match status" value="1"/>
</dbReference>
<dbReference type="AlphaFoldDB" id="A0A3N4IU58"/>
<dbReference type="SUPFAM" id="SSF48403">
    <property type="entry name" value="Ankyrin repeat"/>
    <property type="match status" value="1"/>
</dbReference>